<feature type="transmembrane region" description="Helical" evidence="1">
    <location>
        <begin position="133"/>
        <end position="152"/>
    </location>
</feature>
<dbReference type="PANTHER" id="PTHR37984:SF5">
    <property type="entry name" value="PROTEIN NYNRIN-LIKE"/>
    <property type="match status" value="1"/>
</dbReference>
<keyword evidence="1" id="KW-0812">Transmembrane</keyword>
<evidence type="ECO:0000313" key="2">
    <source>
        <dbReference type="Proteomes" id="UP000515211"/>
    </source>
</evidence>
<keyword evidence="1" id="KW-1133">Transmembrane helix</keyword>
<dbReference type="GeneID" id="107490926"/>
<dbReference type="Proteomes" id="UP000515211">
    <property type="component" value="Chromosome 5"/>
</dbReference>
<dbReference type="KEGG" id="adu:107490926"/>
<accession>A0A6P4DN89</accession>
<organism evidence="2 3">
    <name type="scientific">Arachis duranensis</name>
    <name type="common">Wild peanut</name>
    <dbReference type="NCBI Taxonomy" id="130453"/>
    <lineage>
        <taxon>Eukaryota</taxon>
        <taxon>Viridiplantae</taxon>
        <taxon>Streptophyta</taxon>
        <taxon>Embryophyta</taxon>
        <taxon>Tracheophyta</taxon>
        <taxon>Spermatophyta</taxon>
        <taxon>Magnoliopsida</taxon>
        <taxon>eudicotyledons</taxon>
        <taxon>Gunneridae</taxon>
        <taxon>Pentapetalae</taxon>
        <taxon>rosids</taxon>
        <taxon>fabids</taxon>
        <taxon>Fabales</taxon>
        <taxon>Fabaceae</taxon>
        <taxon>Papilionoideae</taxon>
        <taxon>50 kb inversion clade</taxon>
        <taxon>dalbergioids sensu lato</taxon>
        <taxon>Dalbergieae</taxon>
        <taxon>Pterocarpus clade</taxon>
        <taxon>Arachis</taxon>
    </lineage>
</organism>
<keyword evidence="2" id="KW-1185">Reference proteome</keyword>
<evidence type="ECO:0000256" key="1">
    <source>
        <dbReference type="SAM" id="Phobius"/>
    </source>
</evidence>
<dbReference type="RefSeq" id="XP_015967212.1">
    <property type="nucleotide sequence ID" value="XM_016111726.1"/>
</dbReference>
<proteinExistence type="predicted"/>
<reference evidence="3" key="2">
    <citation type="submission" date="2025-08" db="UniProtKB">
        <authorList>
            <consortium name="RefSeq"/>
        </authorList>
    </citation>
    <scope>IDENTIFICATION</scope>
    <source>
        <tissue evidence="3">Whole plant</tissue>
    </source>
</reference>
<dbReference type="InterPro" id="IPR043502">
    <property type="entry name" value="DNA/RNA_pol_sf"/>
</dbReference>
<dbReference type="PANTHER" id="PTHR37984">
    <property type="entry name" value="PROTEIN CBG26694"/>
    <property type="match status" value="1"/>
</dbReference>
<dbReference type="InterPro" id="IPR050951">
    <property type="entry name" value="Retrovirus_Pol_polyprotein"/>
</dbReference>
<name>A0A6P4DN89_ARADU</name>
<dbReference type="InterPro" id="IPR043128">
    <property type="entry name" value="Rev_trsase/Diguanyl_cyclase"/>
</dbReference>
<dbReference type="AlphaFoldDB" id="A0A6P4DN89"/>
<keyword evidence="1" id="KW-0472">Membrane</keyword>
<reference evidence="2" key="1">
    <citation type="journal article" date="2016" name="Nat. Genet.">
        <title>The genome sequences of Arachis duranensis and Arachis ipaensis, the diploid ancestors of cultivated peanut.</title>
        <authorList>
            <person name="Bertioli D.J."/>
            <person name="Cannon S.B."/>
            <person name="Froenicke L."/>
            <person name="Huang G."/>
            <person name="Farmer A.D."/>
            <person name="Cannon E.K."/>
            <person name="Liu X."/>
            <person name="Gao D."/>
            <person name="Clevenger J."/>
            <person name="Dash S."/>
            <person name="Ren L."/>
            <person name="Moretzsohn M.C."/>
            <person name="Shirasawa K."/>
            <person name="Huang W."/>
            <person name="Vidigal B."/>
            <person name="Abernathy B."/>
            <person name="Chu Y."/>
            <person name="Niederhuth C.E."/>
            <person name="Umale P."/>
            <person name="Araujo A.C."/>
            <person name="Kozik A."/>
            <person name="Kim K.D."/>
            <person name="Burow M.D."/>
            <person name="Varshney R.K."/>
            <person name="Wang X."/>
            <person name="Zhang X."/>
            <person name="Barkley N."/>
            <person name="Guimaraes P.M."/>
            <person name="Isobe S."/>
            <person name="Guo B."/>
            <person name="Liao B."/>
            <person name="Stalker H.T."/>
            <person name="Schmitz R.J."/>
            <person name="Scheffler B.E."/>
            <person name="Leal-Bertioli S.C."/>
            <person name="Xun X."/>
            <person name="Jackson S.A."/>
            <person name="Michelmore R."/>
            <person name="Ozias-Akins P."/>
        </authorList>
    </citation>
    <scope>NUCLEOTIDE SEQUENCE [LARGE SCALE GENOMIC DNA]</scope>
    <source>
        <strain evidence="2">cv. V14167</strain>
    </source>
</reference>
<protein>
    <submittedName>
        <fullName evidence="3">Uncharacterized mitochondrial protein AtMg00860-like</fullName>
    </submittedName>
</protein>
<evidence type="ECO:0000313" key="3">
    <source>
        <dbReference type="RefSeq" id="XP_015967212.1"/>
    </source>
</evidence>
<sequence length="160" mass="18719">MKENEEHLRIVLQILKERKLYAKLSKYEFWKEEVKFLGHVVSKGGIVVDPSKDEVVMEWERPTSVTEVRSFLGLVGYYRRFIHGFSQIALPMTKLTRKETPFIWTSECEESFQTLKEKLTSTSILILPEPHELFGVYMLVLLTMSSCVSYVVRPNSDKRI</sequence>
<gene>
    <name evidence="3" type="primary">LOC107490926</name>
</gene>
<dbReference type="Gene3D" id="3.30.70.270">
    <property type="match status" value="2"/>
</dbReference>
<dbReference type="FunFam" id="3.30.70.270:FF:000020">
    <property type="entry name" value="Transposon Tf2-6 polyprotein-like Protein"/>
    <property type="match status" value="1"/>
</dbReference>
<dbReference type="SUPFAM" id="SSF56672">
    <property type="entry name" value="DNA/RNA polymerases"/>
    <property type="match status" value="1"/>
</dbReference>